<protein>
    <submittedName>
        <fullName evidence="1">Uncharacterized protein</fullName>
    </submittedName>
</protein>
<gene>
    <name evidence="1" type="ORF">PLUA15_90073</name>
</gene>
<organism evidence="1 2">
    <name type="scientific">Pseudomonas lundensis</name>
    <dbReference type="NCBI Taxonomy" id="86185"/>
    <lineage>
        <taxon>Bacteria</taxon>
        <taxon>Pseudomonadati</taxon>
        <taxon>Pseudomonadota</taxon>
        <taxon>Gammaproteobacteria</taxon>
        <taxon>Pseudomonadales</taxon>
        <taxon>Pseudomonadaceae</taxon>
        <taxon>Pseudomonas</taxon>
    </lineage>
</organism>
<proteinExistence type="predicted"/>
<accession>A0AAX2HFX2</accession>
<sequence length="59" mass="6493">MQQISLLLKGAELNADDISSRLNRFEAERLWSVIHNVEMARAVVDALLAGVQPTQCASL</sequence>
<evidence type="ECO:0000313" key="1">
    <source>
        <dbReference type="EMBL" id="SOB55312.1"/>
    </source>
</evidence>
<evidence type="ECO:0000313" key="2">
    <source>
        <dbReference type="Proteomes" id="UP000219564"/>
    </source>
</evidence>
<dbReference type="AlphaFoldDB" id="A0AAX2HFX2"/>
<comment type="caution">
    <text evidence="1">The sequence shown here is derived from an EMBL/GenBank/DDBJ whole genome shotgun (WGS) entry which is preliminary data.</text>
</comment>
<dbReference type="Proteomes" id="UP000219564">
    <property type="component" value="Unassembled WGS sequence"/>
</dbReference>
<name>A0AAX2HFX2_9PSED</name>
<reference evidence="1 2" key="1">
    <citation type="submission" date="2017-08" db="EMBL/GenBank/DDBJ databases">
        <authorList>
            <person name="Chaillou S."/>
        </authorList>
    </citation>
    <scope>NUCLEOTIDE SEQUENCE [LARGE SCALE GENOMIC DNA]</scope>
    <source>
        <strain evidence="1 2">MFPA15A1205</strain>
    </source>
</reference>
<dbReference type="EMBL" id="OBKZ01000056">
    <property type="protein sequence ID" value="SOB55312.1"/>
    <property type="molecule type" value="Genomic_DNA"/>
</dbReference>